<dbReference type="GO" id="GO:0120147">
    <property type="term" value="F:formylglycine-generating oxidase activity"/>
    <property type="evidence" value="ECO:0007669"/>
    <property type="project" value="TreeGrafter"/>
</dbReference>
<accession>A0AAV3U5Y0</accession>
<dbReference type="InterPro" id="IPR013229">
    <property type="entry name" value="PEGA"/>
</dbReference>
<protein>
    <submittedName>
        <fullName evidence="4">PEGA domain-containing protein</fullName>
    </submittedName>
</protein>
<dbReference type="AlphaFoldDB" id="A0AAV3U5Y0"/>
<reference evidence="5" key="1">
    <citation type="journal article" date="2019" name="Int. J. Syst. Evol. Microbiol.">
        <title>The Global Catalogue of Microorganisms (GCM) 10K type strain sequencing project: providing services to taxonomists for standard genome sequencing and annotation.</title>
        <authorList>
            <consortium name="The Broad Institute Genomics Platform"/>
            <consortium name="The Broad Institute Genome Sequencing Center for Infectious Disease"/>
            <person name="Wu L."/>
            <person name="Ma J."/>
        </authorList>
    </citation>
    <scope>NUCLEOTIDE SEQUENCE [LARGE SCALE GENOMIC DNA]</scope>
    <source>
        <strain evidence="5">JCM 19134</strain>
    </source>
</reference>
<evidence type="ECO:0000256" key="1">
    <source>
        <dbReference type="SAM" id="Phobius"/>
    </source>
</evidence>
<name>A0AAV3U5Y0_9ALTE</name>
<organism evidence="4 5">
    <name type="scientific">Halioxenophilus aromaticivorans</name>
    <dbReference type="NCBI Taxonomy" id="1306992"/>
    <lineage>
        <taxon>Bacteria</taxon>
        <taxon>Pseudomonadati</taxon>
        <taxon>Pseudomonadota</taxon>
        <taxon>Gammaproteobacteria</taxon>
        <taxon>Alteromonadales</taxon>
        <taxon>Alteromonadaceae</taxon>
        <taxon>Halioxenophilus</taxon>
    </lineage>
</organism>
<feature type="domain" description="PEGA" evidence="3">
    <location>
        <begin position="282"/>
        <end position="347"/>
    </location>
</feature>
<dbReference type="Gene3D" id="3.90.1580.10">
    <property type="entry name" value="paralog of FGE (formylglycine-generating enzyme)"/>
    <property type="match status" value="1"/>
</dbReference>
<feature type="domain" description="PEGA" evidence="3">
    <location>
        <begin position="351"/>
        <end position="416"/>
    </location>
</feature>
<evidence type="ECO:0000259" key="2">
    <source>
        <dbReference type="Pfam" id="PF03781"/>
    </source>
</evidence>
<sequence>MNDMTTNEITAPAKQRRITAIGFTPTLASEASKGPKIQPLYIGVGVLLAVALAIVWFLVAARSVIVTATPVNAAISIEGGMSFRIGGNYLMLPGDYTLIARHEEYHPLTQDFTVTKQDVQTLTPSLTPLPGSLKIITRPAAQITAYLDNHVVAPEAVQLLDEKNTVIANISAGNHSYVFTFERFQDVRGSIDVEGRKQQQTLELELEPAWADITVATVPAGADIILDGQVIGQTPGTVEILSGDREIVLQKDGFKAKTYPLSIEPQKPQDLGELTLEKIDGLLKVTSTPSAAGVTVNGQYVGQTPLETAVTPGDQVSISLFKDGYQSSQQTVSLASGETRALQLNLAAEIGEISIKAKPNDALLYIDGRLSGRADQILKLPSKQHRVTIRKEGYADFNTTVLPRPGLTLSLAPSLKTTEQALWENIKPTITTAATDQTLKLFRPEVTFEMGSSRREQGRRANEAQRKIELTRAFYLAPLETTNEQFRRFRRSHTSSHVSGNSLDNDGNPVVNVSWQDAALFCNWLSEQEKLPAFYQVEGGKVTGFNPEATGYRLPTEAEWAWVARYQNGNMLKYSWGPTLPPPAKNENIGDRSAAALLGTIQASYDDGFAVTAPVGSMKPNHNGLYDISGNVAEWINDFYMIKTGLTQTAEVDPLGPLQGDYHVIRGASWANGGISDLRLSFRDYGQDAKNTLGFRIARYVQ</sequence>
<keyword evidence="1" id="KW-0472">Membrane</keyword>
<comment type="caution">
    <text evidence="4">The sequence shown here is derived from an EMBL/GenBank/DDBJ whole genome shotgun (WGS) entry which is preliminary data.</text>
</comment>
<keyword evidence="1" id="KW-0812">Transmembrane</keyword>
<dbReference type="InterPro" id="IPR042095">
    <property type="entry name" value="SUMF_sf"/>
</dbReference>
<feature type="domain" description="PEGA" evidence="3">
    <location>
        <begin position="210"/>
        <end position="256"/>
    </location>
</feature>
<dbReference type="PANTHER" id="PTHR23150:SF19">
    <property type="entry name" value="FORMYLGLYCINE-GENERATING ENZYME"/>
    <property type="match status" value="1"/>
</dbReference>
<proteinExistence type="predicted"/>
<keyword evidence="1" id="KW-1133">Transmembrane helix</keyword>
<dbReference type="Proteomes" id="UP001409585">
    <property type="component" value="Unassembled WGS sequence"/>
</dbReference>
<evidence type="ECO:0000259" key="3">
    <source>
        <dbReference type="Pfam" id="PF08308"/>
    </source>
</evidence>
<evidence type="ECO:0000313" key="4">
    <source>
        <dbReference type="EMBL" id="GAA4950989.1"/>
    </source>
</evidence>
<gene>
    <name evidence="4" type="ORF">GCM10025791_34210</name>
</gene>
<feature type="transmembrane region" description="Helical" evidence="1">
    <location>
        <begin position="40"/>
        <end position="59"/>
    </location>
</feature>
<feature type="domain" description="Sulfatase-modifying factor enzyme-like" evidence="2">
    <location>
        <begin position="447"/>
        <end position="699"/>
    </location>
</feature>
<dbReference type="EMBL" id="BAABLX010000029">
    <property type="protein sequence ID" value="GAA4950989.1"/>
    <property type="molecule type" value="Genomic_DNA"/>
</dbReference>
<dbReference type="Pfam" id="PF03781">
    <property type="entry name" value="FGE-sulfatase"/>
    <property type="match status" value="1"/>
</dbReference>
<dbReference type="InterPro" id="IPR016187">
    <property type="entry name" value="CTDL_fold"/>
</dbReference>
<dbReference type="Pfam" id="PF08308">
    <property type="entry name" value="PEGA"/>
    <property type="match status" value="3"/>
</dbReference>
<dbReference type="SUPFAM" id="SSF56436">
    <property type="entry name" value="C-type lectin-like"/>
    <property type="match status" value="1"/>
</dbReference>
<evidence type="ECO:0000313" key="5">
    <source>
        <dbReference type="Proteomes" id="UP001409585"/>
    </source>
</evidence>
<dbReference type="PANTHER" id="PTHR23150">
    <property type="entry name" value="SULFATASE MODIFYING FACTOR 1, 2"/>
    <property type="match status" value="1"/>
</dbReference>
<dbReference type="InterPro" id="IPR051043">
    <property type="entry name" value="Sulfatase_Mod_Factor_Kinase"/>
</dbReference>
<keyword evidence="5" id="KW-1185">Reference proteome</keyword>
<dbReference type="RefSeq" id="WP_345425189.1">
    <property type="nucleotide sequence ID" value="NZ_AP031496.1"/>
</dbReference>
<dbReference type="InterPro" id="IPR005532">
    <property type="entry name" value="SUMF_dom"/>
</dbReference>